<evidence type="ECO:0000313" key="2">
    <source>
        <dbReference type="EMBL" id="TMN75014.1"/>
    </source>
</evidence>
<name>A0AAQ2IR00_PSEO7</name>
<organism evidence="2 3">
    <name type="scientific">Pseudoalteromonas piscicida</name>
    <dbReference type="NCBI Taxonomy" id="43662"/>
    <lineage>
        <taxon>Bacteria</taxon>
        <taxon>Pseudomonadati</taxon>
        <taxon>Pseudomonadota</taxon>
        <taxon>Gammaproteobacteria</taxon>
        <taxon>Alteromonadales</taxon>
        <taxon>Pseudoalteromonadaceae</taxon>
        <taxon>Pseudoalteromonas</taxon>
    </lineage>
</organism>
<reference evidence="2 3" key="1">
    <citation type="submission" date="2017-12" db="EMBL/GenBank/DDBJ databases">
        <authorList>
            <person name="Paulsen S."/>
            <person name="Gram L.K."/>
        </authorList>
    </citation>
    <scope>NUCLEOTIDE SEQUENCE [LARGE SCALE GENOMIC DNA]</scope>
    <source>
        <strain evidence="2 3">S1607</strain>
    </source>
</reference>
<proteinExistence type="predicted"/>
<feature type="domain" description="Bacteriophage T5 Orf172 DNA-binding" evidence="1">
    <location>
        <begin position="16"/>
        <end position="95"/>
    </location>
</feature>
<dbReference type="SMART" id="SM00974">
    <property type="entry name" value="T5orf172"/>
    <property type="match status" value="1"/>
</dbReference>
<evidence type="ECO:0000259" key="1">
    <source>
        <dbReference type="SMART" id="SM00974"/>
    </source>
</evidence>
<dbReference type="AlphaFoldDB" id="A0AAQ2IR00"/>
<accession>A0AAQ2IR00</accession>
<evidence type="ECO:0000313" key="3">
    <source>
        <dbReference type="Proteomes" id="UP000305423"/>
    </source>
</evidence>
<comment type="caution">
    <text evidence="2">The sequence shown here is derived from an EMBL/GenBank/DDBJ whole genome shotgun (WGS) entry which is preliminary data.</text>
</comment>
<dbReference type="Pfam" id="PF10544">
    <property type="entry name" value="T5orf172"/>
    <property type="match status" value="1"/>
</dbReference>
<reference evidence="3" key="2">
    <citation type="submission" date="2019-06" db="EMBL/GenBank/DDBJ databases">
        <title>Co-occurence of chitin degradation, pigmentation and bioactivity in marine Pseudoalteromonas.</title>
        <authorList>
            <person name="Sonnenschein E.C."/>
            <person name="Bech P.K."/>
        </authorList>
    </citation>
    <scope>NUCLEOTIDE SEQUENCE [LARGE SCALE GENOMIC DNA]</scope>
    <source>
        <strain evidence="3">S1607</strain>
    </source>
</reference>
<dbReference type="RefSeq" id="WP_045964386.1">
    <property type="nucleotide sequence ID" value="NZ_JASGWW010000002.1"/>
</dbReference>
<dbReference type="InterPro" id="IPR018306">
    <property type="entry name" value="Phage_T5_Orf172_DNA-bd"/>
</dbReference>
<gene>
    <name evidence="2" type="ORF">CWB74_16820</name>
</gene>
<protein>
    <recommendedName>
        <fullName evidence="1">Bacteriophage T5 Orf172 DNA-binding domain-containing protein</fullName>
    </recommendedName>
</protein>
<dbReference type="Proteomes" id="UP000305423">
    <property type="component" value="Unassembled WGS sequence"/>
</dbReference>
<dbReference type="EMBL" id="PNEL01000045">
    <property type="protein sequence ID" value="TMN75014.1"/>
    <property type="molecule type" value="Genomic_DNA"/>
</dbReference>
<sequence length="222" mass="25784">MEKLLNPGYVYILINESMPGLIKIGKTRRDSRSRARELYKTGVPTPYQVAFELFCDNHVRTESEIHDRLSDFRINSNREFFRYPLDKAISLLQRMGNSSFEEDTFAAIDITKDLMSKYSHWMKTDVVSVRIVQPLDRVWLEITQEKEIAGYLVDQIVTRTDLGFITDGKGEKDLYFSPGNPISKNAEKFINEFDPYSIINTTDLFHDEGANEVNEKYNPHRA</sequence>